<sequence>MIAEGATSSCEDRVSLAYNQIKNVYLNHAIEQGEYDNRVKEIIQLARGMFRMNELEQIARKKVKKLNFCDEIEVFLAYQVKLQKRLSLPVEIPDMRFFGISWVTPEDLDSAEKKVRDAEKTEFSRFLATEYFPWLSFIKRQDPSSYEKMEKEQKDTFKNFDQALVDYLKAQNSPINDDTKRVVGAIRRKEIQDQLLIKLTEKFLADKEISLVDESVS</sequence>
<evidence type="ECO:0000313" key="8">
    <source>
        <dbReference type="Proteomes" id="UP000004116"/>
    </source>
</evidence>
<dbReference type="Proteomes" id="UP000004116">
    <property type="component" value="Unassembled WGS sequence"/>
</dbReference>
<keyword evidence="2" id="KW-0433">Leucine-rich repeat</keyword>
<dbReference type="PANTHER" id="PTHR47114:SF2">
    <property type="entry name" value="OLIGODENDROCYTE-MYELIN GLYCOPROTEIN"/>
    <property type="match status" value="1"/>
</dbReference>
<dbReference type="InterPro" id="IPR051071">
    <property type="entry name" value="LRR-bact_E3_ubiq_ligases"/>
</dbReference>
<gene>
    <name evidence="7" type="ORF">Rin_00005600</name>
</gene>
<dbReference type="AlphaFoldDB" id="G2GXR7"/>
<feature type="active site" description="Glycyl thioester intermediate" evidence="5">
    <location>
        <position position="10"/>
    </location>
</feature>
<dbReference type="InterPro" id="IPR029487">
    <property type="entry name" value="NEL_dom"/>
</dbReference>
<feature type="domain" description="NEL" evidence="6">
    <location>
        <begin position="1"/>
        <end position="217"/>
    </location>
</feature>
<dbReference type="Gene3D" id="1.20.58.90">
    <property type="match status" value="1"/>
</dbReference>
<protein>
    <submittedName>
        <fullName evidence="7">Ipa</fullName>
    </submittedName>
</protein>
<keyword evidence="3" id="KW-0677">Repeat</keyword>
<dbReference type="PANTHER" id="PTHR47114">
    <property type="match status" value="1"/>
</dbReference>
<dbReference type="GO" id="GO:0004842">
    <property type="term" value="F:ubiquitin-protein transferase activity"/>
    <property type="evidence" value="ECO:0007669"/>
    <property type="project" value="UniProtKB-UniRule"/>
</dbReference>
<dbReference type="Pfam" id="PF14496">
    <property type="entry name" value="NEL"/>
    <property type="match status" value="1"/>
</dbReference>
<evidence type="ECO:0000256" key="2">
    <source>
        <dbReference type="ARBA" id="ARBA00022614"/>
    </source>
</evidence>
<comment type="subcellular location">
    <subcellularLocation>
        <location evidence="1">Secreted</location>
    </subcellularLocation>
</comment>
<evidence type="ECO:0000259" key="6">
    <source>
        <dbReference type="PROSITE" id="PS52053"/>
    </source>
</evidence>
<organism evidence="7 8">
    <name type="scientific">Candidatus Regiella insecticola 5.15</name>
    <dbReference type="NCBI Taxonomy" id="1005043"/>
    <lineage>
        <taxon>Bacteria</taxon>
        <taxon>Pseudomonadati</taxon>
        <taxon>Pseudomonadota</taxon>
        <taxon>Gammaproteobacteria</taxon>
        <taxon>Enterobacterales</taxon>
        <taxon>Enterobacteriaceae</taxon>
        <taxon>aphid secondary symbionts</taxon>
        <taxon>Candidatus Regiella</taxon>
    </lineage>
</organism>
<dbReference type="GO" id="GO:0016567">
    <property type="term" value="P:protein ubiquitination"/>
    <property type="evidence" value="ECO:0007669"/>
    <property type="project" value="InterPro"/>
</dbReference>
<keyword evidence="5" id="KW-0832">Ubl conjugation</keyword>
<dbReference type="Gene3D" id="1.20.58.360">
    <property type="entry name" value="Shigella T3SS effector IpaH defines"/>
    <property type="match status" value="1"/>
</dbReference>
<keyword evidence="5" id="KW-0808">Transferase</keyword>
<evidence type="ECO:0000256" key="1">
    <source>
        <dbReference type="ARBA" id="ARBA00004613"/>
    </source>
</evidence>
<comment type="caution">
    <text evidence="7">The sequence shown here is derived from an EMBL/GenBank/DDBJ whole genome shotgun (WGS) entry which is preliminary data.</text>
</comment>
<comment type="similarity">
    <text evidence="5">Belongs to the LRR-containing bacterial E3 ligase family.</text>
</comment>
<evidence type="ECO:0000313" key="7">
    <source>
        <dbReference type="EMBL" id="EGY29462.1"/>
    </source>
</evidence>
<dbReference type="PROSITE" id="PS52053">
    <property type="entry name" value="NEL"/>
    <property type="match status" value="1"/>
</dbReference>
<proteinExistence type="inferred from homology"/>
<dbReference type="GO" id="GO:0005576">
    <property type="term" value="C:extracellular region"/>
    <property type="evidence" value="ECO:0007669"/>
    <property type="project" value="UniProtKB-SubCell"/>
</dbReference>
<keyword evidence="5" id="KW-0964">Secreted</keyword>
<reference evidence="7 8" key="1">
    <citation type="journal article" date="2012" name="Genome Res.">
        <title>Genomic basis of endosymbiont-conferred protection against an insect parasitoid.</title>
        <authorList>
            <person name="Hansen A.K."/>
            <person name="Vorburger C."/>
            <person name="Moran N.A."/>
        </authorList>
    </citation>
    <scope>NUCLEOTIDE SEQUENCE [LARGE SCALE GENOMIC DNA]</scope>
    <source>
        <strain evidence="8">R5.15</strain>
    </source>
</reference>
<dbReference type="EMBL" id="AGCA01000121">
    <property type="protein sequence ID" value="EGY29462.1"/>
    <property type="molecule type" value="Genomic_DNA"/>
</dbReference>
<accession>G2GXR7</accession>
<comment type="PTM">
    <text evidence="5">Ubiquitinated in the presence of host E1 ubiquitin-activating enzyme, E2 ubiquitin-conjugating enzyme and ubiquitin.</text>
</comment>
<keyword evidence="8" id="KW-1185">Reference proteome</keyword>
<evidence type="ECO:0000256" key="5">
    <source>
        <dbReference type="PROSITE-ProRule" id="PRU01398"/>
    </source>
</evidence>
<keyword evidence="4 5" id="KW-0833">Ubl conjugation pathway</keyword>
<evidence type="ECO:0000256" key="4">
    <source>
        <dbReference type="ARBA" id="ARBA00022786"/>
    </source>
</evidence>
<keyword evidence="5" id="KW-1035">Host cytoplasm</keyword>
<name>G2GXR7_9ENTR</name>
<evidence type="ECO:0000256" key="3">
    <source>
        <dbReference type="ARBA" id="ARBA00022737"/>
    </source>
</evidence>